<comment type="caution">
    <text evidence="3">The sequence shown here is derived from an EMBL/GenBank/DDBJ whole genome shotgun (WGS) entry which is preliminary data.</text>
</comment>
<dbReference type="PANTHER" id="PTHR43597">
    <property type="entry name" value="SULFUR ACCEPTOR PROTEIN CSDE"/>
    <property type="match status" value="1"/>
</dbReference>
<evidence type="ECO:0000313" key="3">
    <source>
        <dbReference type="EMBL" id="VFA90447.1"/>
    </source>
</evidence>
<evidence type="ECO:0000259" key="2">
    <source>
        <dbReference type="Pfam" id="PF02657"/>
    </source>
</evidence>
<evidence type="ECO:0000313" key="4">
    <source>
        <dbReference type="Proteomes" id="UP000360750"/>
    </source>
</evidence>
<organism evidence="3 4">
    <name type="scientific">Gordonia paraffinivorans</name>
    <dbReference type="NCBI Taxonomy" id="175628"/>
    <lineage>
        <taxon>Bacteria</taxon>
        <taxon>Bacillati</taxon>
        <taxon>Actinomycetota</taxon>
        <taxon>Actinomycetes</taxon>
        <taxon>Mycobacteriales</taxon>
        <taxon>Gordoniaceae</taxon>
        <taxon>Gordonia</taxon>
    </lineage>
</organism>
<dbReference type="Proteomes" id="UP000360750">
    <property type="component" value="Unassembled WGS sequence"/>
</dbReference>
<dbReference type="Gene3D" id="3.90.1010.10">
    <property type="match status" value="1"/>
</dbReference>
<sequence length="154" mass="16204">MTLPPALAEIVEDFAALGDSDKITLLLEFAAELPDLPEHLQQEAMEPVPECQSPVFLSVDAGDPESVRLYFTAPTEAPTTRGFAAILHQGLDTASAQEILDVPSDFYYELGLGSAVSPLRLRGMAGMLARIKAQVRTQTGIGGSAPPGSGRPGA</sequence>
<accession>A0ABD7V8A0</accession>
<dbReference type="InterPro" id="IPR003808">
    <property type="entry name" value="Fe-S_metab-assoc_dom"/>
</dbReference>
<dbReference type="AlphaFoldDB" id="A0ABD7V8A0"/>
<evidence type="ECO:0000256" key="1">
    <source>
        <dbReference type="ARBA" id="ARBA00010282"/>
    </source>
</evidence>
<comment type="similarity">
    <text evidence="1">Belongs to the SufE family.</text>
</comment>
<proteinExistence type="inferred from homology"/>
<reference evidence="3 4" key="1">
    <citation type="submission" date="2019-02" db="EMBL/GenBank/DDBJ databases">
        <authorList>
            <consortium name="Pathogen Informatics"/>
        </authorList>
    </citation>
    <scope>NUCLEOTIDE SEQUENCE [LARGE SCALE GENOMIC DNA]</scope>
    <source>
        <strain evidence="3 4">3012STDY6756503</strain>
    </source>
</reference>
<gene>
    <name evidence="3" type="ORF">NCTC8139_04031</name>
</gene>
<dbReference type="RefSeq" id="WP_131735277.1">
    <property type="nucleotide sequence ID" value="NZ_CAACYD010000007.1"/>
</dbReference>
<dbReference type="EMBL" id="CAACYD010000007">
    <property type="protein sequence ID" value="VFA90447.1"/>
    <property type="molecule type" value="Genomic_DNA"/>
</dbReference>
<dbReference type="PANTHER" id="PTHR43597:SF5">
    <property type="entry name" value="SUFE-LIKE PROTEIN 2, CHLOROPLASTIC"/>
    <property type="match status" value="1"/>
</dbReference>
<protein>
    <submittedName>
        <fullName evidence="3">Cysteine desufuration protein SufE</fullName>
    </submittedName>
</protein>
<dbReference type="Pfam" id="PF02657">
    <property type="entry name" value="SufE"/>
    <property type="match status" value="1"/>
</dbReference>
<dbReference type="SUPFAM" id="SSF82649">
    <property type="entry name" value="SufE/NifU"/>
    <property type="match status" value="1"/>
</dbReference>
<feature type="domain" description="Fe-S metabolism associated" evidence="2">
    <location>
        <begin position="11"/>
        <end position="134"/>
    </location>
</feature>
<name>A0ABD7V8A0_9ACTN</name>
<dbReference type="GeneID" id="60752001"/>